<dbReference type="InterPro" id="IPR022687">
    <property type="entry name" value="HTH_DTXR"/>
</dbReference>
<dbReference type="SUPFAM" id="SSF46785">
    <property type="entry name" value="Winged helix' DNA-binding domain"/>
    <property type="match status" value="1"/>
</dbReference>
<dbReference type="Gene3D" id="1.10.60.10">
    <property type="entry name" value="Iron dependent repressor, metal binding and dimerisation domain"/>
    <property type="match status" value="1"/>
</dbReference>
<keyword evidence="6" id="KW-0805">Transcription regulation</keyword>
<dbReference type="SMART" id="SM00529">
    <property type="entry name" value="HTH_DTXR"/>
    <property type="match status" value="1"/>
</dbReference>
<evidence type="ECO:0000256" key="5">
    <source>
        <dbReference type="ARBA" id="ARBA00022491"/>
    </source>
</evidence>
<dbReference type="Proteomes" id="UP000776164">
    <property type="component" value="Unassembled WGS sequence"/>
</dbReference>
<dbReference type="InterPro" id="IPR022689">
    <property type="entry name" value="Iron_dep_repressor"/>
</dbReference>
<dbReference type="InterPro" id="IPR036390">
    <property type="entry name" value="WH_DNA-bd_sf"/>
</dbReference>
<dbReference type="InterPro" id="IPR050536">
    <property type="entry name" value="DtxR_MntR_Metal-Reg"/>
</dbReference>
<keyword evidence="4" id="KW-0963">Cytoplasm</keyword>
<evidence type="ECO:0000259" key="12">
    <source>
        <dbReference type="PROSITE" id="PS50944"/>
    </source>
</evidence>
<protein>
    <recommendedName>
        <fullName evidence="11">Manganese transport regulator</fullName>
    </recommendedName>
</protein>
<evidence type="ECO:0000256" key="8">
    <source>
        <dbReference type="ARBA" id="ARBA00023159"/>
    </source>
</evidence>
<dbReference type="Pfam" id="PF01325">
    <property type="entry name" value="Fe_dep_repress"/>
    <property type="match status" value="1"/>
</dbReference>
<evidence type="ECO:0000313" key="13">
    <source>
        <dbReference type="EMBL" id="MBM7473567.1"/>
    </source>
</evidence>
<keyword evidence="7" id="KW-0238">DNA-binding</keyword>
<feature type="domain" description="HTH dtxR-type" evidence="12">
    <location>
        <begin position="6"/>
        <end position="72"/>
    </location>
</feature>
<comment type="subunit">
    <text evidence="3">Homodimer.</text>
</comment>
<sequence>MPLSDLTNAAQDYLKVIWAASEWPGDDAASRITVKHLAERTGVSTATVSDGIRKLAGLGMVVHEPYGSIELTDDGRAVAVEMVRRHRLVETFLVEVLDYAWDEVHDEAEVLEHAVSNTMIARMDRALGYPLRDPHGDPIPSAEGASRPAEAVRLDTLRQSAFRLGDAVPGHPLVVLRISDADPIVLRSLGEAGLVLDARLSVCEPRPEREPESESGEVCVRLESTEACVRLSRGGVEAVWVTTG</sequence>
<evidence type="ECO:0000256" key="4">
    <source>
        <dbReference type="ARBA" id="ARBA00022490"/>
    </source>
</evidence>
<evidence type="ECO:0000256" key="3">
    <source>
        <dbReference type="ARBA" id="ARBA00011738"/>
    </source>
</evidence>
<dbReference type="Gene3D" id="1.10.10.10">
    <property type="entry name" value="Winged helix-like DNA-binding domain superfamily/Winged helix DNA-binding domain"/>
    <property type="match status" value="1"/>
</dbReference>
<keyword evidence="5" id="KW-0678">Repressor</keyword>
<dbReference type="PANTHER" id="PTHR33238:SF11">
    <property type="entry name" value="TRANSCRIPTIONAL REGULATOR MNTR"/>
    <property type="match status" value="1"/>
</dbReference>
<name>A0ABS2L8Z5_9MICO</name>
<dbReference type="InterPro" id="IPR036421">
    <property type="entry name" value="Fe_dep_repressor_sf"/>
</dbReference>
<dbReference type="EMBL" id="JAFBBU010000001">
    <property type="protein sequence ID" value="MBM7473567.1"/>
    <property type="molecule type" value="Genomic_DNA"/>
</dbReference>
<dbReference type="InterPro" id="IPR036388">
    <property type="entry name" value="WH-like_DNA-bd_sf"/>
</dbReference>
<comment type="caution">
    <text evidence="13">The sequence shown here is derived from an EMBL/GenBank/DDBJ whole genome shotgun (WGS) entry which is preliminary data.</text>
</comment>
<dbReference type="PANTHER" id="PTHR33238">
    <property type="entry name" value="IRON (METAL) DEPENDENT REPRESSOR, DTXR FAMILY"/>
    <property type="match status" value="1"/>
</dbReference>
<reference evidence="13 14" key="1">
    <citation type="submission" date="2021-01" db="EMBL/GenBank/DDBJ databases">
        <title>Sequencing the genomes of 1000 actinobacteria strains.</title>
        <authorList>
            <person name="Klenk H.-P."/>
        </authorList>
    </citation>
    <scope>NUCLEOTIDE SEQUENCE [LARGE SCALE GENOMIC DNA]</scope>
    <source>
        <strain evidence="13 14">DSM 13057</strain>
    </source>
</reference>
<keyword evidence="10" id="KW-0464">Manganese</keyword>
<dbReference type="RefSeq" id="WP_205111127.1">
    <property type="nucleotide sequence ID" value="NZ_BAAAHT010000001.1"/>
</dbReference>
<gene>
    <name evidence="13" type="ORF">JOE66_003201</name>
</gene>
<comment type="subcellular location">
    <subcellularLocation>
        <location evidence="1">Cytoplasm</location>
    </subcellularLocation>
</comment>
<accession>A0ABS2L8Z5</accession>
<keyword evidence="14" id="KW-1185">Reference proteome</keyword>
<evidence type="ECO:0000256" key="2">
    <source>
        <dbReference type="ARBA" id="ARBA00007871"/>
    </source>
</evidence>
<evidence type="ECO:0000256" key="7">
    <source>
        <dbReference type="ARBA" id="ARBA00023125"/>
    </source>
</evidence>
<evidence type="ECO:0000256" key="11">
    <source>
        <dbReference type="ARBA" id="ARBA00032593"/>
    </source>
</evidence>
<proteinExistence type="inferred from homology"/>
<evidence type="ECO:0000256" key="1">
    <source>
        <dbReference type="ARBA" id="ARBA00004496"/>
    </source>
</evidence>
<keyword evidence="9" id="KW-0804">Transcription</keyword>
<evidence type="ECO:0000256" key="9">
    <source>
        <dbReference type="ARBA" id="ARBA00023163"/>
    </source>
</evidence>
<evidence type="ECO:0000256" key="10">
    <source>
        <dbReference type="ARBA" id="ARBA00023211"/>
    </source>
</evidence>
<comment type="similarity">
    <text evidence="2">Belongs to the DtxR/MntR family.</text>
</comment>
<dbReference type="PROSITE" id="PS50944">
    <property type="entry name" value="HTH_DTXR"/>
    <property type="match status" value="1"/>
</dbReference>
<keyword evidence="8" id="KW-0010">Activator</keyword>
<organism evidence="13 14">
    <name type="scientific">Subtercola frigoramans</name>
    <dbReference type="NCBI Taxonomy" id="120298"/>
    <lineage>
        <taxon>Bacteria</taxon>
        <taxon>Bacillati</taxon>
        <taxon>Actinomycetota</taxon>
        <taxon>Actinomycetes</taxon>
        <taxon>Micrococcales</taxon>
        <taxon>Microbacteriaceae</taxon>
        <taxon>Subtercola</taxon>
    </lineage>
</organism>
<dbReference type="Pfam" id="PF02742">
    <property type="entry name" value="Fe_dep_repr_C"/>
    <property type="match status" value="1"/>
</dbReference>
<evidence type="ECO:0000313" key="14">
    <source>
        <dbReference type="Proteomes" id="UP000776164"/>
    </source>
</evidence>
<dbReference type="SUPFAM" id="SSF47979">
    <property type="entry name" value="Iron-dependent repressor protein, dimerization domain"/>
    <property type="match status" value="1"/>
</dbReference>
<evidence type="ECO:0000256" key="6">
    <source>
        <dbReference type="ARBA" id="ARBA00023015"/>
    </source>
</evidence>
<dbReference type="InterPro" id="IPR001367">
    <property type="entry name" value="Fe_dep_repressor"/>
</dbReference>